<name>A0A9D0Z0L9_9FIRM</name>
<sequence length="339" mass="40004">MRKMKLEEILFRIRPEYIGKDCIQTMLGYCNNLRLYGNGRLLYHSKLTKNQPYVNAYLTDSRASQFPYSTIPEHIEREFGEKYRFTNQIYDYEKPYLSVIGGKIFQETAYQYKDGALLYVRPLITYQVLDWYHDMIDNDLEKIEADSPEAASCEIVFLSPEDLVTYLNTGVKEGESPYTFVHCINLENNQEGCDIPTRQALMNQEREELMKRLRSSMGKEVFPTKGMQEELLNAILELKKLSQKEILRNYVMIKGTQDGNLELSTLQIFYRDPEQYIVWQLPIPIEKEDIEKIHQEVSRVKHFKSPKIIPKDNPNIPEGQIELEHQKVKQLRKEKRNKI</sequence>
<feature type="region of interest" description="Disordered" evidence="1">
    <location>
        <begin position="313"/>
        <end position="339"/>
    </location>
</feature>
<evidence type="ECO:0000313" key="3">
    <source>
        <dbReference type="Proteomes" id="UP000886725"/>
    </source>
</evidence>
<evidence type="ECO:0000256" key="1">
    <source>
        <dbReference type="SAM" id="MobiDB-lite"/>
    </source>
</evidence>
<accession>A0A9D0Z0L9</accession>
<comment type="caution">
    <text evidence="2">The sequence shown here is derived from an EMBL/GenBank/DDBJ whole genome shotgun (WGS) entry which is preliminary data.</text>
</comment>
<evidence type="ECO:0000313" key="2">
    <source>
        <dbReference type="EMBL" id="HIQ64861.1"/>
    </source>
</evidence>
<dbReference type="EMBL" id="DVFU01000073">
    <property type="protein sequence ID" value="HIQ64861.1"/>
    <property type="molecule type" value="Genomic_DNA"/>
</dbReference>
<dbReference type="AlphaFoldDB" id="A0A9D0Z0L9"/>
<reference evidence="2" key="2">
    <citation type="journal article" date="2021" name="PeerJ">
        <title>Extensive microbial diversity within the chicken gut microbiome revealed by metagenomics and culture.</title>
        <authorList>
            <person name="Gilroy R."/>
            <person name="Ravi A."/>
            <person name="Getino M."/>
            <person name="Pursley I."/>
            <person name="Horton D.L."/>
            <person name="Alikhan N.F."/>
            <person name="Baker D."/>
            <person name="Gharbi K."/>
            <person name="Hall N."/>
            <person name="Watson M."/>
            <person name="Adriaenssens E.M."/>
            <person name="Foster-Nyarko E."/>
            <person name="Jarju S."/>
            <person name="Secka A."/>
            <person name="Antonio M."/>
            <person name="Oren A."/>
            <person name="Chaudhuri R.R."/>
            <person name="La Ragione R."/>
            <person name="Hildebrand F."/>
            <person name="Pallen M.J."/>
        </authorList>
    </citation>
    <scope>NUCLEOTIDE SEQUENCE</scope>
    <source>
        <strain evidence="2">CHK165-10780</strain>
    </source>
</reference>
<dbReference type="Proteomes" id="UP000886725">
    <property type="component" value="Unassembled WGS sequence"/>
</dbReference>
<protein>
    <submittedName>
        <fullName evidence="2">Uncharacterized protein</fullName>
    </submittedName>
</protein>
<organism evidence="2 3">
    <name type="scientific">Candidatus Faecenecus gallistercoris</name>
    <dbReference type="NCBI Taxonomy" id="2840793"/>
    <lineage>
        <taxon>Bacteria</taxon>
        <taxon>Bacillati</taxon>
        <taxon>Bacillota</taxon>
        <taxon>Bacillota incertae sedis</taxon>
        <taxon>Candidatus Faecenecus</taxon>
    </lineage>
</organism>
<reference evidence="2" key="1">
    <citation type="submission" date="2020-10" db="EMBL/GenBank/DDBJ databases">
        <authorList>
            <person name="Gilroy R."/>
        </authorList>
    </citation>
    <scope>NUCLEOTIDE SEQUENCE</scope>
    <source>
        <strain evidence="2">CHK165-10780</strain>
    </source>
</reference>
<proteinExistence type="predicted"/>
<gene>
    <name evidence="2" type="ORF">IAC85_03890</name>
</gene>
<feature type="compositionally biased region" description="Basic residues" evidence="1">
    <location>
        <begin position="328"/>
        <end position="339"/>
    </location>
</feature>